<sequence>MMSSTSITHKITYNNMVPFKIDHQITQVSCDESIEYATCT</sequence>
<gene>
    <name evidence="1" type="ORF">POPTR_010G201750</name>
</gene>
<name>A0A3N7FNA4_POPTR</name>
<dbReference type="EMBL" id="CM009299">
    <property type="protein sequence ID" value="RQO96986.1"/>
    <property type="molecule type" value="Genomic_DNA"/>
</dbReference>
<dbReference type="InParanoid" id="A0A3N7FNA4"/>
<evidence type="ECO:0000313" key="1">
    <source>
        <dbReference type="EMBL" id="RQO96986.1"/>
    </source>
</evidence>
<keyword evidence="2" id="KW-1185">Reference proteome</keyword>
<dbReference type="Proteomes" id="UP000006729">
    <property type="component" value="Chromosome 10"/>
</dbReference>
<dbReference type="AlphaFoldDB" id="A0A3N7FNA4"/>
<evidence type="ECO:0000313" key="2">
    <source>
        <dbReference type="Proteomes" id="UP000006729"/>
    </source>
</evidence>
<reference evidence="1 2" key="1">
    <citation type="journal article" date="2006" name="Science">
        <title>The genome of black cottonwood, Populus trichocarpa (Torr. &amp; Gray).</title>
        <authorList>
            <person name="Tuskan G.A."/>
            <person name="Difazio S."/>
            <person name="Jansson S."/>
            <person name="Bohlmann J."/>
            <person name="Grigoriev I."/>
            <person name="Hellsten U."/>
            <person name="Putnam N."/>
            <person name="Ralph S."/>
            <person name="Rombauts S."/>
            <person name="Salamov A."/>
            <person name="Schein J."/>
            <person name="Sterck L."/>
            <person name="Aerts A."/>
            <person name="Bhalerao R.R."/>
            <person name="Bhalerao R.P."/>
            <person name="Blaudez D."/>
            <person name="Boerjan W."/>
            <person name="Brun A."/>
            <person name="Brunner A."/>
            <person name="Busov V."/>
            <person name="Campbell M."/>
            <person name="Carlson J."/>
            <person name="Chalot M."/>
            <person name="Chapman J."/>
            <person name="Chen G.L."/>
            <person name="Cooper D."/>
            <person name="Coutinho P.M."/>
            <person name="Couturier J."/>
            <person name="Covert S."/>
            <person name="Cronk Q."/>
            <person name="Cunningham R."/>
            <person name="Davis J."/>
            <person name="Degroeve S."/>
            <person name="Dejardin A."/>
            <person name="Depamphilis C."/>
            <person name="Detter J."/>
            <person name="Dirks B."/>
            <person name="Dubchak I."/>
            <person name="Duplessis S."/>
            <person name="Ehlting J."/>
            <person name="Ellis B."/>
            <person name="Gendler K."/>
            <person name="Goodstein D."/>
            <person name="Gribskov M."/>
            <person name="Grimwood J."/>
            <person name="Groover A."/>
            <person name="Gunter L."/>
            <person name="Hamberger B."/>
            <person name="Heinze B."/>
            <person name="Helariutta Y."/>
            <person name="Henrissat B."/>
            <person name="Holligan D."/>
            <person name="Holt R."/>
            <person name="Huang W."/>
            <person name="Islam-Faridi N."/>
            <person name="Jones S."/>
            <person name="Jones-Rhoades M."/>
            <person name="Jorgensen R."/>
            <person name="Joshi C."/>
            <person name="Kangasjarvi J."/>
            <person name="Karlsson J."/>
            <person name="Kelleher C."/>
            <person name="Kirkpatrick R."/>
            <person name="Kirst M."/>
            <person name="Kohler A."/>
            <person name="Kalluri U."/>
            <person name="Larimer F."/>
            <person name="Leebens-Mack J."/>
            <person name="Leple J.C."/>
            <person name="Locascio P."/>
            <person name="Lou Y."/>
            <person name="Lucas S."/>
            <person name="Martin F."/>
            <person name="Montanini B."/>
            <person name="Napoli C."/>
            <person name="Nelson D.R."/>
            <person name="Nelson C."/>
            <person name="Nieminen K."/>
            <person name="Nilsson O."/>
            <person name="Pereda V."/>
            <person name="Peter G."/>
            <person name="Philippe R."/>
            <person name="Pilate G."/>
            <person name="Poliakov A."/>
            <person name="Razumovskaya J."/>
            <person name="Richardson P."/>
            <person name="Rinaldi C."/>
            <person name="Ritland K."/>
            <person name="Rouze P."/>
            <person name="Ryaboy D."/>
            <person name="Schmutz J."/>
            <person name="Schrader J."/>
            <person name="Segerman B."/>
            <person name="Shin H."/>
            <person name="Siddiqui A."/>
            <person name="Sterky F."/>
            <person name="Terry A."/>
            <person name="Tsai C.J."/>
            <person name="Uberbacher E."/>
            <person name="Unneberg P."/>
            <person name="Vahala J."/>
            <person name="Wall K."/>
            <person name="Wessler S."/>
            <person name="Yang G."/>
            <person name="Yin T."/>
            <person name="Douglas C."/>
            <person name="Marra M."/>
            <person name="Sandberg G."/>
            <person name="Van de Peer Y."/>
            <person name="Rokhsar D."/>
        </authorList>
    </citation>
    <scope>NUCLEOTIDE SEQUENCE [LARGE SCALE GENOMIC DNA]</scope>
    <source>
        <strain evidence="2">cv. Nisqually</strain>
    </source>
</reference>
<proteinExistence type="predicted"/>
<protein>
    <submittedName>
        <fullName evidence="1">Uncharacterized protein</fullName>
    </submittedName>
</protein>
<accession>A0A3N7FNA4</accession>
<organism evidence="1 2">
    <name type="scientific">Populus trichocarpa</name>
    <name type="common">Western balsam poplar</name>
    <name type="synonym">Populus balsamifera subsp. trichocarpa</name>
    <dbReference type="NCBI Taxonomy" id="3694"/>
    <lineage>
        <taxon>Eukaryota</taxon>
        <taxon>Viridiplantae</taxon>
        <taxon>Streptophyta</taxon>
        <taxon>Embryophyta</taxon>
        <taxon>Tracheophyta</taxon>
        <taxon>Spermatophyta</taxon>
        <taxon>Magnoliopsida</taxon>
        <taxon>eudicotyledons</taxon>
        <taxon>Gunneridae</taxon>
        <taxon>Pentapetalae</taxon>
        <taxon>rosids</taxon>
        <taxon>fabids</taxon>
        <taxon>Malpighiales</taxon>
        <taxon>Salicaceae</taxon>
        <taxon>Saliceae</taxon>
        <taxon>Populus</taxon>
    </lineage>
</organism>